<dbReference type="STRING" id="1121291.SAMN02745134_02702"/>
<dbReference type="AlphaFoldDB" id="A0A1W1XQC4"/>
<dbReference type="RefSeq" id="WP_176212698.1">
    <property type="nucleotide sequence ID" value="NZ_FWXH01000011.1"/>
</dbReference>
<dbReference type="Proteomes" id="UP000192468">
    <property type="component" value="Unassembled WGS sequence"/>
</dbReference>
<organism evidence="1 2">
    <name type="scientific">Clostridium acidisoli DSM 12555</name>
    <dbReference type="NCBI Taxonomy" id="1121291"/>
    <lineage>
        <taxon>Bacteria</taxon>
        <taxon>Bacillati</taxon>
        <taxon>Bacillota</taxon>
        <taxon>Clostridia</taxon>
        <taxon>Eubacteriales</taxon>
        <taxon>Clostridiaceae</taxon>
        <taxon>Clostridium</taxon>
    </lineage>
</organism>
<name>A0A1W1XQC4_9CLOT</name>
<evidence type="ECO:0000313" key="2">
    <source>
        <dbReference type="Proteomes" id="UP000192468"/>
    </source>
</evidence>
<keyword evidence="2" id="KW-1185">Reference proteome</keyword>
<gene>
    <name evidence="1" type="ORF">SAMN02745134_02702</name>
</gene>
<protein>
    <submittedName>
        <fullName evidence="1">Uncharacterized protein</fullName>
    </submittedName>
</protein>
<dbReference type="EMBL" id="FWXH01000011">
    <property type="protein sequence ID" value="SMC26074.1"/>
    <property type="molecule type" value="Genomic_DNA"/>
</dbReference>
<evidence type="ECO:0000313" key="1">
    <source>
        <dbReference type="EMBL" id="SMC26074.1"/>
    </source>
</evidence>
<accession>A0A1W1XQC4</accession>
<proteinExistence type="predicted"/>
<reference evidence="1 2" key="1">
    <citation type="submission" date="2017-04" db="EMBL/GenBank/DDBJ databases">
        <authorList>
            <person name="Afonso C.L."/>
            <person name="Miller P.J."/>
            <person name="Scott M.A."/>
            <person name="Spackman E."/>
            <person name="Goraichik I."/>
            <person name="Dimitrov K.M."/>
            <person name="Suarez D.L."/>
            <person name="Swayne D.E."/>
        </authorList>
    </citation>
    <scope>NUCLEOTIDE SEQUENCE [LARGE SCALE GENOMIC DNA]</scope>
    <source>
        <strain evidence="1 2">DSM 12555</strain>
    </source>
</reference>
<sequence length="54" mass="6358">MKKKDSEQKFDNIKGLGNFTKHAVENFEENIVNEKDYLEKVKQDGKSKIPNKFQ</sequence>